<reference evidence="2 3" key="1">
    <citation type="submission" date="2019-06" db="EMBL/GenBank/DDBJ databases">
        <title>Micromonospora ordensis sp. nov., isolated from deep marine sediment.</title>
        <authorList>
            <person name="Veyisoglu A."/>
            <person name="Carro L."/>
            <person name="Klenk H.-P."/>
            <person name="Sahin N."/>
        </authorList>
    </citation>
    <scope>NUCLEOTIDE SEQUENCE [LARGE SCALE GENOMIC DNA]</scope>
    <source>
        <strain evidence="2 3">S2509</strain>
    </source>
</reference>
<dbReference type="AlphaFoldDB" id="A0A5C4QLN6"/>
<protein>
    <recommendedName>
        <fullName evidence="1">DUF6817 domain-containing protein</fullName>
    </recommendedName>
</protein>
<comment type="caution">
    <text evidence="2">The sequence shown here is derived from an EMBL/GenBank/DDBJ whole genome shotgun (WGS) entry which is preliminary data.</text>
</comment>
<organism evidence="2 3">
    <name type="scientific">Micromonospora orduensis</name>
    <dbReference type="NCBI Taxonomy" id="1420891"/>
    <lineage>
        <taxon>Bacteria</taxon>
        <taxon>Bacillati</taxon>
        <taxon>Actinomycetota</taxon>
        <taxon>Actinomycetes</taxon>
        <taxon>Micromonosporales</taxon>
        <taxon>Micromonosporaceae</taxon>
        <taxon>Micromonospora</taxon>
    </lineage>
</organism>
<dbReference type="Pfam" id="PF20680">
    <property type="entry name" value="DUF6817"/>
    <property type="match status" value="1"/>
</dbReference>
<evidence type="ECO:0000313" key="3">
    <source>
        <dbReference type="Proteomes" id="UP000306145"/>
    </source>
</evidence>
<proteinExistence type="predicted"/>
<sequence length="178" mass="19569">MSTDEGVRVWLRRQGAEQIAHPGGNLYAHLCRVSERLALLGCGSDVQAAGLTHAVYGTDGFDLALLDPADRAVLRDLVGADAEELVYLYGACDRGRSWRELAKTGQVSDRFTGQVRTPNAAQLRSLVDLSIVNELDVIEQDPAVAARHGAYFRELFASWAALAREQVIRDAQRVLHRD</sequence>
<evidence type="ECO:0000313" key="2">
    <source>
        <dbReference type="EMBL" id="TNH26593.1"/>
    </source>
</evidence>
<dbReference type="OrthoDB" id="333547at2"/>
<dbReference type="InterPro" id="IPR049202">
    <property type="entry name" value="DUF6817"/>
</dbReference>
<feature type="domain" description="DUF6817" evidence="1">
    <location>
        <begin position="10"/>
        <end position="94"/>
    </location>
</feature>
<name>A0A5C4QLN6_9ACTN</name>
<evidence type="ECO:0000259" key="1">
    <source>
        <dbReference type="Pfam" id="PF20680"/>
    </source>
</evidence>
<dbReference type="EMBL" id="VDFY01000183">
    <property type="protein sequence ID" value="TNH26593.1"/>
    <property type="molecule type" value="Genomic_DNA"/>
</dbReference>
<dbReference type="RefSeq" id="WP_139586008.1">
    <property type="nucleotide sequence ID" value="NZ_VDFY01000183.1"/>
</dbReference>
<accession>A0A5C4QLN6</accession>
<gene>
    <name evidence="2" type="ORF">FHG89_20395</name>
</gene>
<dbReference type="Proteomes" id="UP000306145">
    <property type="component" value="Unassembled WGS sequence"/>
</dbReference>
<keyword evidence="3" id="KW-1185">Reference proteome</keyword>